<feature type="transmembrane region" description="Helical" evidence="7">
    <location>
        <begin position="64"/>
        <end position="82"/>
    </location>
</feature>
<feature type="region of interest" description="Disordered" evidence="6">
    <location>
        <begin position="1"/>
        <end position="32"/>
    </location>
</feature>
<comment type="similarity">
    <text evidence="2">Belongs to the acetate uptake transporter (AceTr) (TC 2.A.96) family.</text>
</comment>
<dbReference type="PANTHER" id="PTHR31123:SF1">
    <property type="entry name" value="ACCUMULATION OF DYADS PROTEIN 2-RELATED"/>
    <property type="match status" value="1"/>
</dbReference>
<gene>
    <name evidence="8" type="ORF">UTRI_06420</name>
</gene>
<evidence type="ECO:0000256" key="6">
    <source>
        <dbReference type="SAM" id="MobiDB-lite"/>
    </source>
</evidence>
<evidence type="ECO:0000313" key="9">
    <source>
        <dbReference type="Proteomes" id="UP000324022"/>
    </source>
</evidence>
<dbReference type="PANTHER" id="PTHR31123">
    <property type="entry name" value="ACCUMULATION OF DYADS PROTEIN 2-RELATED"/>
    <property type="match status" value="1"/>
</dbReference>
<dbReference type="InterPro" id="IPR000791">
    <property type="entry name" value="Gpr1/Fun34/SatP-like"/>
</dbReference>
<reference evidence="8 9" key="1">
    <citation type="submission" date="2018-03" db="EMBL/GenBank/DDBJ databases">
        <authorList>
            <person name="Guldener U."/>
        </authorList>
    </citation>
    <scope>NUCLEOTIDE SEQUENCE [LARGE SCALE GENOMIC DNA]</scope>
    <source>
        <strain evidence="8 9">NBRC100155</strain>
    </source>
</reference>
<feature type="transmembrane region" description="Helical" evidence="7">
    <location>
        <begin position="94"/>
        <end position="114"/>
    </location>
</feature>
<evidence type="ECO:0000256" key="7">
    <source>
        <dbReference type="SAM" id="Phobius"/>
    </source>
</evidence>
<evidence type="ECO:0000313" key="8">
    <source>
        <dbReference type="EMBL" id="SPO30490.1"/>
    </source>
</evidence>
<keyword evidence="3 7" id="KW-0812">Transmembrane</keyword>
<accession>A0A5C3EKA2</accession>
<evidence type="ECO:0000256" key="3">
    <source>
        <dbReference type="ARBA" id="ARBA00022692"/>
    </source>
</evidence>
<sequence length="263" mass="27419">MTHPNYKHPNLKQQWGLSEDPNGSDHVVTSQGHKLTRTVTAGGHEVDSSQPGFPVYHRRIANPFPLVCIATGASVLMLGFILTGNRGITNPAIFMAMGLPLGMIGNFAACMFAFAEGSTYLATIGGTLAGLLGGAGMLFLPWTGIQATYVVGGATQANPMAGVAEFYKAAAMVFFIALIPIFLIFLASLRTSGPIAGAALTIVAALGCLGGAYISGSPNEVIMKASGALFIIIGVALFYAATSVMLAEEGWKILPVFPLPRIE</sequence>
<feature type="transmembrane region" description="Helical" evidence="7">
    <location>
        <begin position="227"/>
        <end position="247"/>
    </location>
</feature>
<dbReference type="GO" id="GO:0015123">
    <property type="term" value="F:acetate transmembrane transporter activity"/>
    <property type="evidence" value="ECO:0007669"/>
    <property type="project" value="TreeGrafter"/>
</dbReference>
<dbReference type="Proteomes" id="UP000324022">
    <property type="component" value="Unassembled WGS sequence"/>
</dbReference>
<keyword evidence="9" id="KW-1185">Reference proteome</keyword>
<dbReference type="Pfam" id="PF01184">
    <property type="entry name" value="Gpr1_Fun34_YaaH"/>
    <property type="match status" value="1"/>
</dbReference>
<proteinExistence type="inferred from homology"/>
<feature type="transmembrane region" description="Helical" evidence="7">
    <location>
        <begin position="195"/>
        <end position="215"/>
    </location>
</feature>
<feature type="transmembrane region" description="Helical" evidence="7">
    <location>
        <begin position="166"/>
        <end position="189"/>
    </location>
</feature>
<dbReference type="AlphaFoldDB" id="A0A5C3EKA2"/>
<evidence type="ECO:0000256" key="5">
    <source>
        <dbReference type="ARBA" id="ARBA00023136"/>
    </source>
</evidence>
<keyword evidence="4 7" id="KW-1133">Transmembrane helix</keyword>
<dbReference type="OrthoDB" id="3648309at2759"/>
<dbReference type="EMBL" id="OOIN01000033">
    <property type="protein sequence ID" value="SPO30490.1"/>
    <property type="molecule type" value="Genomic_DNA"/>
</dbReference>
<name>A0A5C3EKA2_9BASI</name>
<evidence type="ECO:0000256" key="1">
    <source>
        <dbReference type="ARBA" id="ARBA00004141"/>
    </source>
</evidence>
<comment type="subcellular location">
    <subcellularLocation>
        <location evidence="1">Membrane</location>
        <topology evidence="1">Multi-pass membrane protein</topology>
    </subcellularLocation>
</comment>
<dbReference type="InterPro" id="IPR051633">
    <property type="entry name" value="AceTr"/>
</dbReference>
<dbReference type="GO" id="GO:0005886">
    <property type="term" value="C:plasma membrane"/>
    <property type="evidence" value="ECO:0007669"/>
    <property type="project" value="TreeGrafter"/>
</dbReference>
<feature type="compositionally biased region" description="Basic residues" evidence="6">
    <location>
        <begin position="1"/>
        <end position="10"/>
    </location>
</feature>
<organism evidence="8 9">
    <name type="scientific">Ustilago trichophora</name>
    <dbReference type="NCBI Taxonomy" id="86804"/>
    <lineage>
        <taxon>Eukaryota</taxon>
        <taxon>Fungi</taxon>
        <taxon>Dikarya</taxon>
        <taxon>Basidiomycota</taxon>
        <taxon>Ustilaginomycotina</taxon>
        <taxon>Ustilaginomycetes</taxon>
        <taxon>Ustilaginales</taxon>
        <taxon>Ustilaginaceae</taxon>
        <taxon>Ustilago</taxon>
    </lineage>
</organism>
<protein>
    <submittedName>
        <fullName evidence="8">Uncharacterized protein</fullName>
    </submittedName>
</protein>
<evidence type="ECO:0000256" key="2">
    <source>
        <dbReference type="ARBA" id="ARBA00005587"/>
    </source>
</evidence>
<evidence type="ECO:0000256" key="4">
    <source>
        <dbReference type="ARBA" id="ARBA00022989"/>
    </source>
</evidence>
<feature type="transmembrane region" description="Helical" evidence="7">
    <location>
        <begin position="120"/>
        <end position="145"/>
    </location>
</feature>
<keyword evidence="5 7" id="KW-0472">Membrane</keyword>